<dbReference type="OrthoDB" id="3265863at2759"/>
<feature type="compositionally biased region" description="Polar residues" evidence="1">
    <location>
        <begin position="78"/>
        <end position="90"/>
    </location>
</feature>
<feature type="region of interest" description="Disordered" evidence="1">
    <location>
        <begin position="195"/>
        <end position="222"/>
    </location>
</feature>
<dbReference type="EMBL" id="JAFIQS010000008">
    <property type="protein sequence ID" value="KAG5166348.1"/>
    <property type="molecule type" value="Genomic_DNA"/>
</dbReference>
<name>A0A8H7XVC0_PSICU</name>
<comment type="caution">
    <text evidence="2">The sequence shown here is derived from an EMBL/GenBank/DDBJ whole genome shotgun (WGS) entry which is preliminary data.</text>
</comment>
<feature type="region of interest" description="Disordered" evidence="1">
    <location>
        <begin position="76"/>
        <end position="97"/>
    </location>
</feature>
<reference evidence="2" key="1">
    <citation type="submission" date="2021-02" db="EMBL/GenBank/DDBJ databases">
        <title>Psilocybe cubensis genome.</title>
        <authorList>
            <person name="Mckernan K.J."/>
            <person name="Crawford S."/>
            <person name="Trippe A."/>
            <person name="Kane L.T."/>
            <person name="Mclaughlin S."/>
        </authorList>
    </citation>
    <scope>NUCLEOTIDE SEQUENCE [LARGE SCALE GENOMIC DNA]</scope>
    <source>
        <strain evidence="2">MGC-MH-2018</strain>
    </source>
</reference>
<feature type="compositionally biased region" description="Pro residues" evidence="1">
    <location>
        <begin position="208"/>
        <end position="217"/>
    </location>
</feature>
<gene>
    <name evidence="2" type="ORF">JR316_008433</name>
</gene>
<organism evidence="2">
    <name type="scientific">Psilocybe cubensis</name>
    <name type="common">Psychedelic mushroom</name>
    <name type="synonym">Stropharia cubensis</name>
    <dbReference type="NCBI Taxonomy" id="181762"/>
    <lineage>
        <taxon>Eukaryota</taxon>
        <taxon>Fungi</taxon>
        <taxon>Dikarya</taxon>
        <taxon>Basidiomycota</taxon>
        <taxon>Agaricomycotina</taxon>
        <taxon>Agaricomycetes</taxon>
        <taxon>Agaricomycetidae</taxon>
        <taxon>Agaricales</taxon>
        <taxon>Agaricineae</taxon>
        <taxon>Strophariaceae</taxon>
        <taxon>Psilocybe</taxon>
    </lineage>
</organism>
<protein>
    <submittedName>
        <fullName evidence="2">Uncharacterized protein</fullName>
    </submittedName>
</protein>
<evidence type="ECO:0000256" key="1">
    <source>
        <dbReference type="SAM" id="MobiDB-lite"/>
    </source>
</evidence>
<accession>A0A8H7XVC0</accession>
<proteinExistence type="predicted"/>
<dbReference type="AlphaFoldDB" id="A0A8H7XVC0"/>
<sequence length="292" mass="31594">MGRALFSLAYATPAPVIRTEPEPEVDICERWSAWNRFDPDSDDFFEHAEYEAFVGPSRSAAQEAAMPPLVEADAQLDSPESTENSVNEQGSPMAVGSDDPAILIADAYSIRATTWGNDEEDSTSSPTEAEWREADLAISSSPTDEHDQTSIPPFIPPVAFREASPALETVSLPSNDPPRSPTLRRAVNITPIIISRTQTEAIDRSPSPDSPSMPSTPPSGVAFPQALLTPSPPPSVTPRIYSWQRHSIPSLPSSPSLLRGNRDGLLTNPHARMSFARIDSSPARIRIPSGVM</sequence>
<evidence type="ECO:0000313" key="2">
    <source>
        <dbReference type="EMBL" id="KAG5166348.1"/>
    </source>
</evidence>